<dbReference type="AlphaFoldDB" id="A0A7X0ISX3"/>
<organism evidence="1 2">
    <name type="scientific">Rhizobium lusitanum</name>
    <dbReference type="NCBI Taxonomy" id="293958"/>
    <lineage>
        <taxon>Bacteria</taxon>
        <taxon>Pseudomonadati</taxon>
        <taxon>Pseudomonadota</taxon>
        <taxon>Alphaproteobacteria</taxon>
        <taxon>Hyphomicrobiales</taxon>
        <taxon>Rhizobiaceae</taxon>
        <taxon>Rhizobium/Agrobacterium group</taxon>
        <taxon>Rhizobium</taxon>
    </lineage>
</organism>
<sequence length="93" mass="10410">MAKLPYTPFATKWCWIDNELDCVSGRLASRPIIDVPAAFPDEARLQPLQGKREMRVGFQGEVFELPMEGLAEFRAGFDYTMGTASTALPLRKS</sequence>
<dbReference type="Proteomes" id="UP000565576">
    <property type="component" value="Unassembled WGS sequence"/>
</dbReference>
<name>A0A7X0ISX3_9HYPH</name>
<proteinExistence type="predicted"/>
<dbReference type="EMBL" id="JACHBG010000008">
    <property type="protein sequence ID" value="MBB6486570.1"/>
    <property type="molecule type" value="Genomic_DNA"/>
</dbReference>
<comment type="caution">
    <text evidence="1">The sequence shown here is derived from an EMBL/GenBank/DDBJ whole genome shotgun (WGS) entry which is preliminary data.</text>
</comment>
<reference evidence="1 2" key="1">
    <citation type="submission" date="2020-08" db="EMBL/GenBank/DDBJ databases">
        <title>Genomic Encyclopedia of Type Strains, Phase IV (KMG-V): Genome sequencing to study the core and pangenomes of soil and plant-associated prokaryotes.</title>
        <authorList>
            <person name="Whitman W."/>
        </authorList>
    </citation>
    <scope>NUCLEOTIDE SEQUENCE [LARGE SCALE GENOMIC DNA]</scope>
    <source>
        <strain evidence="1 2">SEMIA 4060</strain>
    </source>
</reference>
<dbReference type="RefSeq" id="WP_184706655.1">
    <property type="nucleotide sequence ID" value="NZ_JACHBG010000008.1"/>
</dbReference>
<gene>
    <name evidence="1" type="ORF">GGD46_003865</name>
</gene>
<protein>
    <submittedName>
        <fullName evidence="1">Uncharacterized protein</fullName>
    </submittedName>
</protein>
<evidence type="ECO:0000313" key="1">
    <source>
        <dbReference type="EMBL" id="MBB6486570.1"/>
    </source>
</evidence>
<accession>A0A7X0ISX3</accession>
<evidence type="ECO:0000313" key="2">
    <source>
        <dbReference type="Proteomes" id="UP000565576"/>
    </source>
</evidence>